<protein>
    <submittedName>
        <fullName evidence="1">DUF2332 domain-containing protein</fullName>
    </submittedName>
</protein>
<name>A0ABP4XYB3_9MICO</name>
<dbReference type="Pfam" id="PF10094">
    <property type="entry name" value="DUF2332"/>
    <property type="match status" value="1"/>
</dbReference>
<dbReference type="EMBL" id="BAAAPO010000026">
    <property type="protein sequence ID" value="GAA1792500.1"/>
    <property type="molecule type" value="Genomic_DNA"/>
</dbReference>
<evidence type="ECO:0000313" key="1">
    <source>
        <dbReference type="EMBL" id="GAA1792500.1"/>
    </source>
</evidence>
<keyword evidence="2" id="KW-1185">Reference proteome</keyword>
<proteinExistence type="predicted"/>
<dbReference type="InterPro" id="IPR011200">
    <property type="entry name" value="UCP012608"/>
</dbReference>
<dbReference type="RefSeq" id="WP_344083465.1">
    <property type="nucleotide sequence ID" value="NZ_BAAAPO010000026.1"/>
</dbReference>
<evidence type="ECO:0000313" key="2">
    <source>
        <dbReference type="Proteomes" id="UP001499938"/>
    </source>
</evidence>
<sequence length="340" mass="37190">MSSLAEQFRRHFDHREHLYGVLLAELADDLEAGGPTAQICRDALGATRADAVHLRLLAGIFRIVLRGDAPQLRPFYPCLGGTEPAEKCWPVLRSVLPEYAEELRESLTLPPQTNEVGRSAALAVGLFEAIRHHGIHRVRLLEPGASAGLNLNVARYRFTGPGWAAGPADSQLALETEAVGIRPQPFEVVSRRGCDLAPVDIATVEGRDYLTSFVWPWQVDRHARLSAAFGIAAEHPVPVDRAPASRWIADQLSRPAETDVLTVVWESITRQYWPSEESTAVDAAIAQARERIPLAHITLEGLPPTQGTDGYAVVTHGPQLLVDGRLVARTHHHGIPIVPL</sequence>
<reference evidence="2" key="1">
    <citation type="journal article" date="2019" name="Int. J. Syst. Evol. Microbiol.">
        <title>The Global Catalogue of Microorganisms (GCM) 10K type strain sequencing project: providing services to taxonomists for standard genome sequencing and annotation.</title>
        <authorList>
            <consortium name="The Broad Institute Genomics Platform"/>
            <consortium name="The Broad Institute Genome Sequencing Center for Infectious Disease"/>
            <person name="Wu L."/>
            <person name="Ma J."/>
        </authorList>
    </citation>
    <scope>NUCLEOTIDE SEQUENCE [LARGE SCALE GENOMIC DNA]</scope>
    <source>
        <strain evidence="2">JCM 15592</strain>
    </source>
</reference>
<comment type="caution">
    <text evidence="1">The sequence shown here is derived from an EMBL/GenBank/DDBJ whole genome shotgun (WGS) entry which is preliminary data.</text>
</comment>
<gene>
    <name evidence="1" type="ORF">GCM10009811_16690</name>
</gene>
<organism evidence="1 2">
    <name type="scientific">Nostocoides veronense</name>
    <dbReference type="NCBI Taxonomy" id="330836"/>
    <lineage>
        <taxon>Bacteria</taxon>
        <taxon>Bacillati</taxon>
        <taxon>Actinomycetota</taxon>
        <taxon>Actinomycetes</taxon>
        <taxon>Micrococcales</taxon>
        <taxon>Intrasporangiaceae</taxon>
        <taxon>Nostocoides</taxon>
    </lineage>
</organism>
<accession>A0ABP4XYB3</accession>
<dbReference type="Proteomes" id="UP001499938">
    <property type="component" value="Unassembled WGS sequence"/>
</dbReference>